<feature type="signal peptide" evidence="2">
    <location>
        <begin position="1"/>
        <end position="20"/>
    </location>
</feature>
<dbReference type="STRING" id="578462.A0A0L0SS16"/>
<name>A0A0L0SS16_ALLM3</name>
<evidence type="ECO:0000256" key="1">
    <source>
        <dbReference type="SAM" id="MobiDB-lite"/>
    </source>
</evidence>
<dbReference type="Proteomes" id="UP000054350">
    <property type="component" value="Unassembled WGS sequence"/>
</dbReference>
<evidence type="ECO:0000313" key="4">
    <source>
        <dbReference type="EMBL" id="KNE65312.1"/>
    </source>
</evidence>
<gene>
    <name evidence="4" type="ORF">AMAG_10954</name>
</gene>
<dbReference type="InterPro" id="IPR035940">
    <property type="entry name" value="CAP_sf"/>
</dbReference>
<dbReference type="AlphaFoldDB" id="A0A0L0SS16"/>
<feature type="compositionally biased region" description="Polar residues" evidence="1">
    <location>
        <begin position="373"/>
        <end position="384"/>
    </location>
</feature>
<dbReference type="SUPFAM" id="SSF55797">
    <property type="entry name" value="PR-1-like"/>
    <property type="match status" value="1"/>
</dbReference>
<evidence type="ECO:0000259" key="3">
    <source>
        <dbReference type="Pfam" id="PF00188"/>
    </source>
</evidence>
<organism evidence="4 5">
    <name type="scientific">Allomyces macrogynus (strain ATCC 38327)</name>
    <name type="common">Allomyces javanicus var. macrogynus</name>
    <dbReference type="NCBI Taxonomy" id="578462"/>
    <lineage>
        <taxon>Eukaryota</taxon>
        <taxon>Fungi</taxon>
        <taxon>Fungi incertae sedis</taxon>
        <taxon>Blastocladiomycota</taxon>
        <taxon>Blastocladiomycetes</taxon>
        <taxon>Blastocladiales</taxon>
        <taxon>Blastocladiaceae</taxon>
        <taxon>Allomyces</taxon>
    </lineage>
</organism>
<accession>A0A0L0SS16</accession>
<keyword evidence="5" id="KW-1185">Reference proteome</keyword>
<reference evidence="5" key="2">
    <citation type="submission" date="2009-11" db="EMBL/GenBank/DDBJ databases">
        <title>The Genome Sequence of Allomyces macrogynus strain ATCC 38327.</title>
        <authorList>
            <consortium name="The Broad Institute Genome Sequencing Platform"/>
            <person name="Russ C."/>
            <person name="Cuomo C."/>
            <person name="Shea T."/>
            <person name="Young S.K."/>
            <person name="Zeng Q."/>
            <person name="Koehrsen M."/>
            <person name="Haas B."/>
            <person name="Borodovsky M."/>
            <person name="Guigo R."/>
            <person name="Alvarado L."/>
            <person name="Berlin A."/>
            <person name="Borenstein D."/>
            <person name="Chen Z."/>
            <person name="Engels R."/>
            <person name="Freedman E."/>
            <person name="Gellesch M."/>
            <person name="Goldberg J."/>
            <person name="Griggs A."/>
            <person name="Gujja S."/>
            <person name="Heiman D."/>
            <person name="Hepburn T."/>
            <person name="Howarth C."/>
            <person name="Jen D."/>
            <person name="Larson L."/>
            <person name="Lewis B."/>
            <person name="Mehta T."/>
            <person name="Park D."/>
            <person name="Pearson M."/>
            <person name="Roberts A."/>
            <person name="Saif S."/>
            <person name="Shenoy N."/>
            <person name="Sisk P."/>
            <person name="Stolte C."/>
            <person name="Sykes S."/>
            <person name="Walk T."/>
            <person name="White J."/>
            <person name="Yandava C."/>
            <person name="Burger G."/>
            <person name="Gray M.W."/>
            <person name="Holland P.W.H."/>
            <person name="King N."/>
            <person name="Lang F.B.F."/>
            <person name="Roger A.J."/>
            <person name="Ruiz-Trillo I."/>
            <person name="Lander E."/>
            <person name="Nusbaum C."/>
        </authorList>
    </citation>
    <scope>NUCLEOTIDE SEQUENCE [LARGE SCALE GENOMIC DNA]</scope>
    <source>
        <strain evidence="5">ATCC 38327</strain>
    </source>
</reference>
<feature type="compositionally biased region" description="Low complexity" evidence="1">
    <location>
        <begin position="502"/>
        <end position="524"/>
    </location>
</feature>
<keyword evidence="2" id="KW-0732">Signal</keyword>
<feature type="compositionally biased region" description="Polar residues" evidence="1">
    <location>
        <begin position="532"/>
        <end position="541"/>
    </location>
</feature>
<sequence>MKVTLATVLAALTVAATVNADKSSVVPGKTPTGEQTYEQGQIPTVIKYALQQLNEIRVANGLTKLCINKALQTAAQGSSDWQAANKQMAHMADGQIKARYSTAGYDWGGYVENVAVNVIGVDSTSKGTCFGSAPYVKVGDDTTSAQYVTNCQWWNSEGHRKNMLTPEVNQVGIAFTKGEWEGYGNSYYWTQDFGISAQPCVSDEVIHTTPVTKVSSPSVPVVKVVTVQPSQPKVVTVTPEAPKVVYVTKQPVQPQVVIKTVTPEAPKVVYVTKQPEQPKVVYVTQSKPVCPGSPDCPQPTTTSTPAPVVTVTVPVQQTTQVVSIPATTQTVTQTLSIPDSPASTAPVVTVTATQPAYTQTSQVVIVPTSTVNVPESPAESTPVPSATYPVDAPSSPVNTVPAAKCYKVTRTITKCKKTAPTTTPAPVVPEIPTATYPVVVVPTTTSVPPADEESKEDDYGSLEVPVAPVTSTPAAPATTTPAYGTTTAVVKSTTSQAPAYGTPVTPAASASSSASTPTATPTPAYGGKSLVDGNSDSDSLY</sequence>
<dbReference type="CDD" id="cd05379">
    <property type="entry name" value="CAP_bacterial"/>
    <property type="match status" value="1"/>
</dbReference>
<feature type="region of interest" description="Disordered" evidence="1">
    <location>
        <begin position="373"/>
        <end position="395"/>
    </location>
</feature>
<proteinExistence type="predicted"/>
<feature type="domain" description="SCP" evidence="3">
    <location>
        <begin position="51"/>
        <end position="193"/>
    </location>
</feature>
<dbReference type="Gene3D" id="3.40.33.10">
    <property type="entry name" value="CAP"/>
    <property type="match status" value="1"/>
</dbReference>
<dbReference type="PANTHER" id="PTHR31157">
    <property type="entry name" value="SCP DOMAIN-CONTAINING PROTEIN"/>
    <property type="match status" value="1"/>
</dbReference>
<reference evidence="4 5" key="1">
    <citation type="submission" date="2009-11" db="EMBL/GenBank/DDBJ databases">
        <title>Annotation of Allomyces macrogynus ATCC 38327.</title>
        <authorList>
            <consortium name="The Broad Institute Genome Sequencing Platform"/>
            <person name="Russ C."/>
            <person name="Cuomo C."/>
            <person name="Burger G."/>
            <person name="Gray M.W."/>
            <person name="Holland P.W.H."/>
            <person name="King N."/>
            <person name="Lang F.B.F."/>
            <person name="Roger A.J."/>
            <person name="Ruiz-Trillo I."/>
            <person name="Young S.K."/>
            <person name="Zeng Q."/>
            <person name="Gargeya S."/>
            <person name="Fitzgerald M."/>
            <person name="Haas B."/>
            <person name="Abouelleil A."/>
            <person name="Alvarado L."/>
            <person name="Arachchi H.M."/>
            <person name="Berlin A."/>
            <person name="Chapman S.B."/>
            <person name="Gearin G."/>
            <person name="Goldberg J."/>
            <person name="Griggs A."/>
            <person name="Gujja S."/>
            <person name="Hansen M."/>
            <person name="Heiman D."/>
            <person name="Howarth C."/>
            <person name="Larimer J."/>
            <person name="Lui A."/>
            <person name="MacDonald P.J.P."/>
            <person name="McCowen C."/>
            <person name="Montmayeur A."/>
            <person name="Murphy C."/>
            <person name="Neiman D."/>
            <person name="Pearson M."/>
            <person name="Priest M."/>
            <person name="Roberts A."/>
            <person name="Saif S."/>
            <person name="Shea T."/>
            <person name="Sisk P."/>
            <person name="Stolte C."/>
            <person name="Sykes S."/>
            <person name="Wortman J."/>
            <person name="Nusbaum C."/>
            <person name="Birren B."/>
        </authorList>
    </citation>
    <scope>NUCLEOTIDE SEQUENCE [LARGE SCALE GENOMIC DNA]</scope>
    <source>
        <strain evidence="4 5">ATCC 38327</strain>
    </source>
</reference>
<feature type="chain" id="PRO_5005548128" description="SCP domain-containing protein" evidence="2">
    <location>
        <begin position="21"/>
        <end position="541"/>
    </location>
</feature>
<evidence type="ECO:0000256" key="2">
    <source>
        <dbReference type="SAM" id="SignalP"/>
    </source>
</evidence>
<protein>
    <recommendedName>
        <fullName evidence="3">SCP domain-containing protein</fullName>
    </recommendedName>
</protein>
<dbReference type="EMBL" id="GG745347">
    <property type="protein sequence ID" value="KNE65312.1"/>
    <property type="molecule type" value="Genomic_DNA"/>
</dbReference>
<dbReference type="VEuPathDB" id="FungiDB:AMAG_10954"/>
<dbReference type="Pfam" id="PF00188">
    <property type="entry name" value="CAP"/>
    <property type="match status" value="1"/>
</dbReference>
<dbReference type="OrthoDB" id="5583366at2759"/>
<evidence type="ECO:0000313" key="5">
    <source>
        <dbReference type="Proteomes" id="UP000054350"/>
    </source>
</evidence>
<dbReference type="PANTHER" id="PTHR31157:SF1">
    <property type="entry name" value="SCP DOMAIN-CONTAINING PROTEIN"/>
    <property type="match status" value="1"/>
</dbReference>
<dbReference type="InterPro" id="IPR014044">
    <property type="entry name" value="CAP_dom"/>
</dbReference>
<feature type="region of interest" description="Disordered" evidence="1">
    <location>
        <begin position="497"/>
        <end position="541"/>
    </location>
</feature>